<protein>
    <submittedName>
        <fullName evidence="4">Prostate and testis expressed protein 2</fullName>
    </submittedName>
</protein>
<accession>A0A6P5QGC5</accession>
<proteinExistence type="predicted"/>
<dbReference type="CDD" id="cd23578">
    <property type="entry name" value="TFP_LU_ECD_PATE2"/>
    <property type="match status" value="1"/>
</dbReference>
<evidence type="ECO:0000256" key="1">
    <source>
        <dbReference type="SAM" id="SignalP"/>
    </source>
</evidence>
<dbReference type="InterPro" id="IPR029691">
    <property type="entry name" value="PATE2"/>
</dbReference>
<evidence type="ECO:0000313" key="4">
    <source>
        <dbReference type="RefSeq" id="XP_021026865.1"/>
    </source>
</evidence>
<dbReference type="CTD" id="399967"/>
<feature type="domain" description="UPAR/Ly6" evidence="2">
    <location>
        <begin position="26"/>
        <end position="107"/>
    </location>
</feature>
<dbReference type="AlphaFoldDB" id="A0A6P5QGC5"/>
<name>A0A6P5QGC5_MUSCR</name>
<keyword evidence="3" id="KW-1185">Reference proteome</keyword>
<keyword evidence="1" id="KW-0732">Signal</keyword>
<dbReference type="GeneID" id="110300991"/>
<feature type="signal peptide" evidence="1">
    <location>
        <begin position="1"/>
        <end position="18"/>
    </location>
</feature>
<gene>
    <name evidence="4" type="primary">Pate2</name>
</gene>
<dbReference type="Proteomes" id="UP000515126">
    <property type="component" value="Chromosome 9"/>
</dbReference>
<dbReference type="KEGG" id="mcal:110300991"/>
<dbReference type="Pfam" id="PF00021">
    <property type="entry name" value="UPAR_LY6"/>
    <property type="match status" value="1"/>
</dbReference>
<sequence>MFVLVMICLFCQYWGVLNELEEEDRGLLCYKCNKYHLGLCYGIMTSCIPNHRQACAAENFYILTKKGQSMYHYSRLSCMTNCEDINFLSFERRTELICCKHSNYCNLPMGL</sequence>
<reference evidence="4" key="1">
    <citation type="submission" date="2025-08" db="UniProtKB">
        <authorList>
            <consortium name="RefSeq"/>
        </authorList>
    </citation>
    <scope>IDENTIFICATION</scope>
</reference>
<dbReference type="PANTHER" id="PTHR47884">
    <property type="entry name" value="PROSTATE AND TESTIS EXPRESSED PROTEIN 2"/>
    <property type="match status" value="1"/>
</dbReference>
<evidence type="ECO:0000313" key="3">
    <source>
        <dbReference type="Proteomes" id="UP000515126"/>
    </source>
</evidence>
<dbReference type="PANTHER" id="PTHR47884:SF1">
    <property type="entry name" value="PROSTATE AND TESTIS EXPRESSED PROTEIN 2"/>
    <property type="match status" value="1"/>
</dbReference>
<dbReference type="RefSeq" id="XP_021026865.1">
    <property type="nucleotide sequence ID" value="XM_021171206.1"/>
</dbReference>
<feature type="chain" id="PRO_5028409050" evidence="1">
    <location>
        <begin position="19"/>
        <end position="111"/>
    </location>
</feature>
<evidence type="ECO:0000259" key="2">
    <source>
        <dbReference type="Pfam" id="PF00021"/>
    </source>
</evidence>
<dbReference type="GO" id="GO:0005615">
    <property type="term" value="C:extracellular space"/>
    <property type="evidence" value="ECO:0007669"/>
    <property type="project" value="TreeGrafter"/>
</dbReference>
<dbReference type="InterPro" id="IPR059168">
    <property type="entry name" value="PATE2-like_ECD_3FTx"/>
</dbReference>
<dbReference type="InterPro" id="IPR016054">
    <property type="entry name" value="LY6_UPA_recep-like"/>
</dbReference>
<organism evidence="3 4">
    <name type="scientific">Mus caroli</name>
    <name type="common">Ryukyu mouse</name>
    <name type="synonym">Ricefield mouse</name>
    <dbReference type="NCBI Taxonomy" id="10089"/>
    <lineage>
        <taxon>Eukaryota</taxon>
        <taxon>Metazoa</taxon>
        <taxon>Chordata</taxon>
        <taxon>Craniata</taxon>
        <taxon>Vertebrata</taxon>
        <taxon>Euteleostomi</taxon>
        <taxon>Mammalia</taxon>
        <taxon>Eutheria</taxon>
        <taxon>Euarchontoglires</taxon>
        <taxon>Glires</taxon>
        <taxon>Rodentia</taxon>
        <taxon>Myomorpha</taxon>
        <taxon>Muroidea</taxon>
        <taxon>Muridae</taxon>
        <taxon>Murinae</taxon>
        <taxon>Mus</taxon>
        <taxon>Mus</taxon>
    </lineage>
</organism>